<dbReference type="EMBL" id="CP049257">
    <property type="protein sequence ID" value="QIG45258.1"/>
    <property type="molecule type" value="Genomic_DNA"/>
</dbReference>
<feature type="region of interest" description="Disordered" evidence="1">
    <location>
        <begin position="45"/>
        <end position="85"/>
    </location>
</feature>
<organism evidence="2 3">
    <name type="scientific">Nocardioides anomalus</name>
    <dbReference type="NCBI Taxonomy" id="2712223"/>
    <lineage>
        <taxon>Bacteria</taxon>
        <taxon>Bacillati</taxon>
        <taxon>Actinomycetota</taxon>
        <taxon>Actinomycetes</taxon>
        <taxon>Propionibacteriales</taxon>
        <taxon>Nocardioidaceae</taxon>
        <taxon>Nocardioides</taxon>
    </lineage>
</organism>
<accession>A0A6G6WIV2</accession>
<keyword evidence="3" id="KW-1185">Reference proteome</keyword>
<feature type="compositionally biased region" description="Pro residues" evidence="1">
    <location>
        <begin position="71"/>
        <end position="80"/>
    </location>
</feature>
<dbReference type="KEGG" id="nano:G5V58_23110"/>
<sequence length="238" mass="25602">MAEGAARARWRDALVLAVLAVVILGGVIHYGRGLAADDGGEFVGSAGPGRSALPSPSPSAQETAQLESGPPTDPAEPPAPAGGTCWDGRATTSLRLCGLPEGARGLAWVFPSFEKDRPFCHKAPRNADSYRVVASFECFQRAAGQPVTVVYDQVQDPERVEDWLLARLGRQRMHQLPGSHGGRCVFTDGRSRPARITGTYERFPYVVSVYAQSPQAAKAAWQRLTFRDEAEIRGTRAG</sequence>
<protein>
    <submittedName>
        <fullName evidence="2">Uncharacterized protein</fullName>
    </submittedName>
</protein>
<dbReference type="AlphaFoldDB" id="A0A6G6WIV2"/>
<evidence type="ECO:0000313" key="3">
    <source>
        <dbReference type="Proteomes" id="UP000502996"/>
    </source>
</evidence>
<reference evidence="2 3" key="1">
    <citation type="submission" date="2020-02" db="EMBL/GenBank/DDBJ databases">
        <title>Full genome sequence of Nocardioides sp. R-3366.</title>
        <authorList>
            <person name="Im W.-T."/>
        </authorList>
    </citation>
    <scope>NUCLEOTIDE SEQUENCE [LARGE SCALE GENOMIC DNA]</scope>
    <source>
        <strain evidence="2 3">R-3366</strain>
    </source>
</reference>
<proteinExistence type="predicted"/>
<dbReference type="RefSeq" id="WP_165237640.1">
    <property type="nucleotide sequence ID" value="NZ_CP049257.1"/>
</dbReference>
<evidence type="ECO:0000313" key="2">
    <source>
        <dbReference type="EMBL" id="QIG45258.1"/>
    </source>
</evidence>
<gene>
    <name evidence="2" type="ORF">G5V58_23110</name>
</gene>
<name>A0A6G6WIV2_9ACTN</name>
<evidence type="ECO:0000256" key="1">
    <source>
        <dbReference type="SAM" id="MobiDB-lite"/>
    </source>
</evidence>
<dbReference type="Proteomes" id="UP000502996">
    <property type="component" value="Chromosome"/>
</dbReference>